<dbReference type="SUPFAM" id="SSF53146">
    <property type="entry name" value="Nitrogenase accessory factor-like"/>
    <property type="match status" value="1"/>
</dbReference>
<protein>
    <submittedName>
        <fullName evidence="2">Dinitrogenase iron-molybdenum cofactor biosynthesis protein</fullName>
    </submittedName>
</protein>
<evidence type="ECO:0000313" key="2">
    <source>
        <dbReference type="EMBL" id="ALT68107.1"/>
    </source>
</evidence>
<gene>
    <name evidence="2" type="ORF">sm9_0305</name>
</gene>
<dbReference type="InterPro" id="IPR051840">
    <property type="entry name" value="NifX/NifY_domain"/>
</dbReference>
<dbReference type="Gene3D" id="3.30.420.130">
    <property type="entry name" value="Dinitrogenase iron-molybdenum cofactor biosynthesis domain"/>
    <property type="match status" value="1"/>
</dbReference>
<proteinExistence type="predicted"/>
<reference evidence="2 3" key="1">
    <citation type="submission" date="2015-04" db="EMBL/GenBank/DDBJ databases">
        <title>The complete genome sequence of the rumen methanogen Methanobrevibacter millerae SM9.</title>
        <authorList>
            <person name="Leahy S.C."/>
            <person name="Kelly W.J."/>
            <person name="Pacheco D.M."/>
            <person name="Li D."/>
            <person name="Altermann E."/>
            <person name="Attwood G.T."/>
        </authorList>
    </citation>
    <scope>NUCLEOTIDE SEQUENCE [LARGE SCALE GENOMIC DNA]</scope>
    <source>
        <strain evidence="2 3">SM9</strain>
    </source>
</reference>
<dbReference type="Proteomes" id="UP000067738">
    <property type="component" value="Chromosome"/>
</dbReference>
<dbReference type="RefSeq" id="WP_058738456.1">
    <property type="nucleotide sequence ID" value="NZ_CP011266.1"/>
</dbReference>
<dbReference type="InterPro" id="IPR003731">
    <property type="entry name" value="Di-Nase_FeMo-co_biosynth"/>
</dbReference>
<accession>A0A0U3CE57</accession>
<organism evidence="2 3">
    <name type="scientific">Methanobrevibacter millerae</name>
    <dbReference type="NCBI Taxonomy" id="230361"/>
    <lineage>
        <taxon>Archaea</taxon>
        <taxon>Methanobacteriati</taxon>
        <taxon>Methanobacteriota</taxon>
        <taxon>Methanomada group</taxon>
        <taxon>Methanobacteria</taxon>
        <taxon>Methanobacteriales</taxon>
        <taxon>Methanobacteriaceae</taxon>
        <taxon>Methanobrevibacter</taxon>
    </lineage>
</organism>
<dbReference type="Pfam" id="PF02579">
    <property type="entry name" value="Nitro_FeMo-Co"/>
    <property type="match status" value="1"/>
</dbReference>
<sequence>MKIAVVSSNGKDVDLHLGKGYSLYVYDYEDDDLTFVEHREVDIDLESQHQGSKVIKACEDCDIIIAQQYGFKSKVKANELNIKLVADEGSVDEVLKRYIDHYNFMKN</sequence>
<dbReference type="GeneID" id="26735279"/>
<evidence type="ECO:0000313" key="3">
    <source>
        <dbReference type="Proteomes" id="UP000067738"/>
    </source>
</evidence>
<dbReference type="AlphaFoldDB" id="A0A0U3CE57"/>
<name>A0A0U3CE57_9EURY</name>
<keyword evidence="3" id="KW-1185">Reference proteome</keyword>
<dbReference type="OrthoDB" id="85838at2157"/>
<dbReference type="KEGG" id="mmil:sm9_0305"/>
<dbReference type="CDD" id="cd00562">
    <property type="entry name" value="NifX_NifB"/>
    <property type="match status" value="1"/>
</dbReference>
<evidence type="ECO:0000259" key="1">
    <source>
        <dbReference type="Pfam" id="PF02579"/>
    </source>
</evidence>
<dbReference type="InterPro" id="IPR036105">
    <property type="entry name" value="DiNase_FeMo-co_biosyn_sf"/>
</dbReference>
<dbReference type="PATRIC" id="fig|230361.4.peg.319"/>
<dbReference type="PANTHER" id="PTHR33937">
    <property type="entry name" value="IRON-MOLYBDENUM PROTEIN-RELATED-RELATED"/>
    <property type="match status" value="1"/>
</dbReference>
<dbReference type="PANTHER" id="PTHR33937:SF2">
    <property type="entry name" value="DINITROGENASE IRON-MOLYBDENUM COFACTOR BIOSYNTHESIS DOMAIN-CONTAINING PROTEIN"/>
    <property type="match status" value="1"/>
</dbReference>
<dbReference type="EMBL" id="CP011266">
    <property type="protein sequence ID" value="ALT68107.1"/>
    <property type="molecule type" value="Genomic_DNA"/>
</dbReference>
<feature type="domain" description="Dinitrogenase iron-molybdenum cofactor biosynthesis" evidence="1">
    <location>
        <begin position="10"/>
        <end position="99"/>
    </location>
</feature>